<evidence type="ECO:0000313" key="1">
    <source>
        <dbReference type="EMBL" id="KAH3893570.1"/>
    </source>
</evidence>
<keyword evidence="2" id="KW-1185">Reference proteome</keyword>
<evidence type="ECO:0000313" key="2">
    <source>
        <dbReference type="Proteomes" id="UP000828390"/>
    </source>
</evidence>
<name>A0A9D4NDT3_DREPO</name>
<reference evidence="1" key="2">
    <citation type="submission" date="2020-11" db="EMBL/GenBank/DDBJ databases">
        <authorList>
            <person name="McCartney M.A."/>
            <person name="Auch B."/>
            <person name="Kono T."/>
            <person name="Mallez S."/>
            <person name="Becker A."/>
            <person name="Gohl D.M."/>
            <person name="Silverstein K.A.T."/>
            <person name="Koren S."/>
            <person name="Bechman K.B."/>
            <person name="Herman A."/>
            <person name="Abrahante J.E."/>
            <person name="Garbe J."/>
        </authorList>
    </citation>
    <scope>NUCLEOTIDE SEQUENCE</scope>
    <source>
        <strain evidence="1">Duluth1</strain>
        <tissue evidence="1">Whole animal</tissue>
    </source>
</reference>
<gene>
    <name evidence="1" type="ORF">DPMN_017718</name>
</gene>
<dbReference type="AlphaFoldDB" id="A0A9D4NDT3"/>
<dbReference type="InterPro" id="IPR021109">
    <property type="entry name" value="Peptidase_aspartic_dom_sf"/>
</dbReference>
<dbReference type="SUPFAM" id="SSF50630">
    <property type="entry name" value="Acid proteases"/>
    <property type="match status" value="1"/>
</dbReference>
<dbReference type="Gene3D" id="2.40.70.10">
    <property type="entry name" value="Acid Proteases"/>
    <property type="match status" value="1"/>
</dbReference>
<proteinExistence type="predicted"/>
<dbReference type="EMBL" id="JAIWYP010000001">
    <property type="protein sequence ID" value="KAH3893570.1"/>
    <property type="molecule type" value="Genomic_DNA"/>
</dbReference>
<dbReference type="Proteomes" id="UP000828390">
    <property type="component" value="Unassembled WGS sequence"/>
</dbReference>
<dbReference type="CDD" id="cd00303">
    <property type="entry name" value="retropepsin_like"/>
    <property type="match status" value="1"/>
</dbReference>
<dbReference type="Pfam" id="PF13650">
    <property type="entry name" value="Asp_protease_2"/>
    <property type="match status" value="1"/>
</dbReference>
<sequence length="215" mass="23891">MPVPAKQSVQQEVVRVSHTSSISLFCMNVQVGDIVVNAVVDSASEVSIISEKVYKSMKHPPPKLRNVKLLTAGKDMSMQGFIVGPIKLKIGNCWYKEQLYVAPIDTDMLLGFDILVNTGKAILNMAEATLIFDGQVLSLNLGSTDGQPWVAEVRVGKRRVIPPNSVVRVKCNMSKFETDLWWNHSAIQSCLSLGWYCLRVRTPYCAYLTLRTACN</sequence>
<organism evidence="1 2">
    <name type="scientific">Dreissena polymorpha</name>
    <name type="common">Zebra mussel</name>
    <name type="synonym">Mytilus polymorpha</name>
    <dbReference type="NCBI Taxonomy" id="45954"/>
    <lineage>
        <taxon>Eukaryota</taxon>
        <taxon>Metazoa</taxon>
        <taxon>Spiralia</taxon>
        <taxon>Lophotrochozoa</taxon>
        <taxon>Mollusca</taxon>
        <taxon>Bivalvia</taxon>
        <taxon>Autobranchia</taxon>
        <taxon>Heteroconchia</taxon>
        <taxon>Euheterodonta</taxon>
        <taxon>Imparidentia</taxon>
        <taxon>Neoheterodontei</taxon>
        <taxon>Myida</taxon>
        <taxon>Dreissenoidea</taxon>
        <taxon>Dreissenidae</taxon>
        <taxon>Dreissena</taxon>
    </lineage>
</organism>
<comment type="caution">
    <text evidence="1">The sequence shown here is derived from an EMBL/GenBank/DDBJ whole genome shotgun (WGS) entry which is preliminary data.</text>
</comment>
<evidence type="ECO:0008006" key="3">
    <source>
        <dbReference type="Google" id="ProtNLM"/>
    </source>
</evidence>
<reference evidence="1" key="1">
    <citation type="journal article" date="2019" name="bioRxiv">
        <title>The Genome of the Zebra Mussel, Dreissena polymorpha: A Resource for Invasive Species Research.</title>
        <authorList>
            <person name="McCartney M.A."/>
            <person name="Auch B."/>
            <person name="Kono T."/>
            <person name="Mallez S."/>
            <person name="Zhang Y."/>
            <person name="Obille A."/>
            <person name="Becker A."/>
            <person name="Abrahante J.E."/>
            <person name="Garbe J."/>
            <person name="Badalamenti J.P."/>
            <person name="Herman A."/>
            <person name="Mangelson H."/>
            <person name="Liachko I."/>
            <person name="Sullivan S."/>
            <person name="Sone E.D."/>
            <person name="Koren S."/>
            <person name="Silverstein K.A.T."/>
            <person name="Beckman K.B."/>
            <person name="Gohl D.M."/>
        </authorList>
    </citation>
    <scope>NUCLEOTIDE SEQUENCE</scope>
    <source>
        <strain evidence="1">Duluth1</strain>
        <tissue evidence="1">Whole animal</tissue>
    </source>
</reference>
<protein>
    <recommendedName>
        <fullName evidence="3">Peptidase A2 domain-containing protein</fullName>
    </recommendedName>
</protein>
<accession>A0A9D4NDT3</accession>